<dbReference type="Pfam" id="PF00646">
    <property type="entry name" value="F-box"/>
    <property type="match status" value="1"/>
</dbReference>
<sequence length="401" mass="45796">MVSWHSFFKSHAIAIKDAAQFVLNQKQESPQRFPLLDLPYDLVIEIIKKMPVHDILSLRLACSAMNDLIERHRLSLPCRSFPEVEIHPLLDSETHLVYDEEKFAKLFKNGIIAGLTFSYMDITEELLCSIKRTMERNRIYVERLGFDYCRISTSAQSFAELVQLSQAFELSIVHCVAVVDGFSSELASSYTIRQMPVPDILSLRLACSAMNDLIERHRLSLPCRSFPEVEIHPLLDSETHLVYDEEKFAKLFKNGIIAGLTFSYMDITEELLCSIKRTMERNRIYVERLGFDYCRISTSAQSFAELVQLSQAFELSIVHCVAVVDGFSSELASSYTIRQYVALELSDEIDANEILADLDCELIDGNWSIRNKRGELRTIGICENCIQIFSDDAIAVIEQNM</sequence>
<protein>
    <submittedName>
        <fullName evidence="4">F-box domain-containing protein</fullName>
    </submittedName>
</protein>
<proteinExistence type="predicted"/>
<dbReference type="InterPro" id="IPR036047">
    <property type="entry name" value="F-box-like_dom_sf"/>
</dbReference>
<dbReference type="WBParaSite" id="NBR_0001342801-mRNA-1">
    <property type="protein sequence ID" value="NBR_0001342801-mRNA-1"/>
    <property type="gene ID" value="NBR_0001342801"/>
</dbReference>
<reference evidence="4" key="1">
    <citation type="submission" date="2017-02" db="UniProtKB">
        <authorList>
            <consortium name="WormBaseParasite"/>
        </authorList>
    </citation>
    <scope>IDENTIFICATION</scope>
</reference>
<keyword evidence="3" id="KW-1185">Reference proteome</keyword>
<name>A0A0N4YAK6_NIPBR</name>
<evidence type="ECO:0000313" key="2">
    <source>
        <dbReference type="EMBL" id="VDL77018.1"/>
    </source>
</evidence>
<evidence type="ECO:0000313" key="3">
    <source>
        <dbReference type="Proteomes" id="UP000271162"/>
    </source>
</evidence>
<dbReference type="SMART" id="SM00256">
    <property type="entry name" value="FBOX"/>
    <property type="match status" value="1"/>
</dbReference>
<organism evidence="4">
    <name type="scientific">Nippostrongylus brasiliensis</name>
    <name type="common">Rat hookworm</name>
    <dbReference type="NCBI Taxonomy" id="27835"/>
    <lineage>
        <taxon>Eukaryota</taxon>
        <taxon>Metazoa</taxon>
        <taxon>Ecdysozoa</taxon>
        <taxon>Nematoda</taxon>
        <taxon>Chromadorea</taxon>
        <taxon>Rhabditida</taxon>
        <taxon>Rhabditina</taxon>
        <taxon>Rhabditomorpha</taxon>
        <taxon>Strongyloidea</taxon>
        <taxon>Heligmosomidae</taxon>
        <taxon>Nippostrongylus</taxon>
    </lineage>
</organism>
<dbReference type="SUPFAM" id="SSF81383">
    <property type="entry name" value="F-box domain"/>
    <property type="match status" value="1"/>
</dbReference>
<feature type="domain" description="F-box" evidence="1">
    <location>
        <begin position="32"/>
        <end position="84"/>
    </location>
</feature>
<dbReference type="AlphaFoldDB" id="A0A0N4YAK6"/>
<dbReference type="InterPro" id="IPR001810">
    <property type="entry name" value="F-box_dom"/>
</dbReference>
<evidence type="ECO:0000259" key="1">
    <source>
        <dbReference type="PROSITE" id="PS50181"/>
    </source>
</evidence>
<evidence type="ECO:0000313" key="4">
    <source>
        <dbReference type="WBParaSite" id="NBR_0001342801-mRNA-1"/>
    </source>
</evidence>
<dbReference type="EMBL" id="UYSL01021038">
    <property type="protein sequence ID" value="VDL77018.1"/>
    <property type="molecule type" value="Genomic_DNA"/>
</dbReference>
<accession>A0A0N4YAK6</accession>
<reference evidence="2 3" key="2">
    <citation type="submission" date="2018-11" db="EMBL/GenBank/DDBJ databases">
        <authorList>
            <consortium name="Pathogen Informatics"/>
        </authorList>
    </citation>
    <scope>NUCLEOTIDE SEQUENCE [LARGE SCALE GENOMIC DNA]</scope>
</reference>
<dbReference type="Proteomes" id="UP000271162">
    <property type="component" value="Unassembled WGS sequence"/>
</dbReference>
<gene>
    <name evidence="2" type="ORF">NBR_LOCUS13429</name>
</gene>
<dbReference type="PROSITE" id="PS50181">
    <property type="entry name" value="FBOX"/>
    <property type="match status" value="1"/>
</dbReference>